<reference evidence="1 2" key="1">
    <citation type="submission" date="2019-09" db="EMBL/GenBank/DDBJ databases">
        <title>A chromosome-level genome assembly of the Chinese tupelo Nyssa sinensis.</title>
        <authorList>
            <person name="Yang X."/>
            <person name="Kang M."/>
            <person name="Yang Y."/>
            <person name="Xiong H."/>
            <person name="Wang M."/>
            <person name="Zhang Z."/>
            <person name="Wang Z."/>
            <person name="Wu H."/>
            <person name="Ma T."/>
            <person name="Liu J."/>
            <person name="Xi Z."/>
        </authorList>
    </citation>
    <scope>NUCLEOTIDE SEQUENCE [LARGE SCALE GENOMIC DNA]</scope>
    <source>
        <strain evidence="1">J267</strain>
        <tissue evidence="1">Leaf</tissue>
    </source>
</reference>
<dbReference type="Proteomes" id="UP000325577">
    <property type="component" value="Linkage Group LG13"/>
</dbReference>
<dbReference type="PANTHER" id="PTHR38224">
    <property type="entry name" value="PHLOEM SPECIFIC PROTEIN"/>
    <property type="match status" value="1"/>
</dbReference>
<gene>
    <name evidence="1" type="ORF">F0562_024318</name>
</gene>
<keyword evidence="2" id="KW-1185">Reference proteome</keyword>
<proteinExistence type="predicted"/>
<evidence type="ECO:0000313" key="2">
    <source>
        <dbReference type="Proteomes" id="UP000325577"/>
    </source>
</evidence>
<sequence length="150" mass="17498">MSYDYITRQHHGRETDSHNYHTHVSTVETMPSMVTDAPPYPGVHMIFNHNVGYEDEGHESRRKHHAPAAHKKVHIVEYEQTTEYDRNGNCKVVEESIDMEADGFIKQKHKNFERNKIKNPLRESRVHANFPVSVRRFNSYPTSPSISQTI</sequence>
<dbReference type="OrthoDB" id="1246837at2759"/>
<dbReference type="AlphaFoldDB" id="A0A5J5BCG8"/>
<dbReference type="EMBL" id="CM018036">
    <property type="protein sequence ID" value="KAA8540763.1"/>
    <property type="molecule type" value="Genomic_DNA"/>
</dbReference>
<accession>A0A5J5BCG8</accession>
<protein>
    <submittedName>
        <fullName evidence="1">Uncharacterized protein</fullName>
    </submittedName>
</protein>
<organism evidence="1 2">
    <name type="scientific">Nyssa sinensis</name>
    <dbReference type="NCBI Taxonomy" id="561372"/>
    <lineage>
        <taxon>Eukaryota</taxon>
        <taxon>Viridiplantae</taxon>
        <taxon>Streptophyta</taxon>
        <taxon>Embryophyta</taxon>
        <taxon>Tracheophyta</taxon>
        <taxon>Spermatophyta</taxon>
        <taxon>Magnoliopsida</taxon>
        <taxon>eudicotyledons</taxon>
        <taxon>Gunneridae</taxon>
        <taxon>Pentapetalae</taxon>
        <taxon>asterids</taxon>
        <taxon>Cornales</taxon>
        <taxon>Nyssaceae</taxon>
        <taxon>Nyssa</taxon>
    </lineage>
</organism>
<dbReference type="PANTHER" id="PTHR38224:SF1">
    <property type="entry name" value="PHLOEM SPECIFIC PROTEIN"/>
    <property type="match status" value="1"/>
</dbReference>
<name>A0A5J5BCG8_9ASTE</name>
<evidence type="ECO:0000313" key="1">
    <source>
        <dbReference type="EMBL" id="KAA8540763.1"/>
    </source>
</evidence>